<dbReference type="GO" id="GO:0006629">
    <property type="term" value="P:lipid metabolic process"/>
    <property type="evidence" value="ECO:0007669"/>
    <property type="project" value="InterPro"/>
</dbReference>
<evidence type="ECO:0000313" key="3">
    <source>
        <dbReference type="EMBL" id="QFI38479.1"/>
    </source>
</evidence>
<name>A0A5J6WJZ9_MORMI</name>
<dbReference type="Pfam" id="PF01764">
    <property type="entry name" value="Lipase_3"/>
    <property type="match status" value="1"/>
</dbReference>
<dbReference type="OrthoDB" id="6279260at2"/>
<proteinExistence type="predicted"/>
<dbReference type="AlphaFoldDB" id="A0A5J6WJZ9"/>
<dbReference type="EMBL" id="CP044399">
    <property type="protein sequence ID" value="QFI38479.1"/>
    <property type="molecule type" value="Genomic_DNA"/>
</dbReference>
<dbReference type="RefSeq" id="WP_019442928.1">
    <property type="nucleotide sequence ID" value="NZ_ALOE01000038.1"/>
</dbReference>
<gene>
    <name evidence="3" type="ORF">FR932_11790</name>
</gene>
<evidence type="ECO:0000256" key="1">
    <source>
        <dbReference type="SAM" id="SignalP"/>
    </source>
</evidence>
<feature type="domain" description="Fungal lipase-type" evidence="2">
    <location>
        <begin position="219"/>
        <end position="351"/>
    </location>
</feature>
<evidence type="ECO:0000259" key="2">
    <source>
        <dbReference type="Pfam" id="PF01764"/>
    </source>
</evidence>
<organism evidence="3 4">
    <name type="scientific">Moritella marina ATCC 15381</name>
    <dbReference type="NCBI Taxonomy" id="1202962"/>
    <lineage>
        <taxon>Bacteria</taxon>
        <taxon>Pseudomonadati</taxon>
        <taxon>Pseudomonadota</taxon>
        <taxon>Gammaproteobacteria</taxon>
        <taxon>Alteromonadales</taxon>
        <taxon>Moritellaceae</taxon>
        <taxon>Moritella</taxon>
    </lineage>
</organism>
<dbReference type="InterPro" id="IPR002921">
    <property type="entry name" value="Fungal_lipase-type"/>
</dbReference>
<dbReference type="Proteomes" id="UP000327424">
    <property type="component" value="Chromosome"/>
</dbReference>
<dbReference type="Gene3D" id="3.40.50.1820">
    <property type="entry name" value="alpha/beta hydrolase"/>
    <property type="match status" value="1"/>
</dbReference>
<keyword evidence="1" id="KW-0732">Signal</keyword>
<protein>
    <recommendedName>
        <fullName evidence="2">Fungal lipase-type domain-containing protein</fullName>
    </recommendedName>
</protein>
<dbReference type="SUPFAM" id="SSF53474">
    <property type="entry name" value="alpha/beta-Hydrolases"/>
    <property type="match status" value="1"/>
</dbReference>
<evidence type="ECO:0000313" key="4">
    <source>
        <dbReference type="Proteomes" id="UP000327424"/>
    </source>
</evidence>
<accession>A0A5J6WJZ9</accession>
<sequence>MRIFLTLLISTLSFNSLALDSTYLQCYGVKDSFAARSDLIKKSWAVNPSNQYLKLDGYWKDNGYNADTENYFIVKAIDSQPVTSAQVHSTLASMCKNTLANKYSNEYTSNVTYFAANSSVGYEYPVMTETDALAINNSELPVTYNNMLRYAFASSYVYSTEQGSSPFSFTDNPTFQQLMLNENSLELDVIARYVGDSGVHGVAIKVPAVPSKNLEQEIIIAFKGTSNGGDVMQDIELVLTNLSETDEDWQIDAYNFTQQILAQYPANAASLTRGYQASSAATSYNVVLTGHSLGAYTAIDASVRTGVLARVFSSPATRIIEKYIHAFANKMRYNNVINMVREKDPVATLSGRHNENMIYFPKAPGSNPADSHYLTPFINDILMPLANEQASAANKPTHVYITPDTSVGAGLTELVNTWGHVN</sequence>
<feature type="signal peptide" evidence="1">
    <location>
        <begin position="1"/>
        <end position="18"/>
    </location>
</feature>
<reference evidence="3 4" key="1">
    <citation type="submission" date="2019-09" db="EMBL/GenBank/DDBJ databases">
        <title>Hybrid Assembly of the complete Genome of the Deep-Sea Bacterium Moritella marina from long Nanopore and Illumina reads.</title>
        <authorList>
            <person name="Magin S."/>
            <person name="Georgoulis A."/>
            <person name="Papadimitriou K."/>
            <person name="Iliakis G."/>
            <person name="Vorgias C.E."/>
        </authorList>
    </citation>
    <scope>NUCLEOTIDE SEQUENCE [LARGE SCALE GENOMIC DNA]</scope>
    <source>
        <strain evidence="3 4">MP-1</strain>
    </source>
</reference>
<dbReference type="InterPro" id="IPR029058">
    <property type="entry name" value="AB_hydrolase_fold"/>
</dbReference>
<keyword evidence="4" id="KW-1185">Reference proteome</keyword>
<dbReference type="KEGG" id="mmaa:FR932_11790"/>
<feature type="chain" id="PRO_5023816752" description="Fungal lipase-type domain-containing protein" evidence="1">
    <location>
        <begin position="19"/>
        <end position="422"/>
    </location>
</feature>